<proteinExistence type="predicted"/>
<accession>A0AAD7UBS3</accession>
<comment type="caution">
    <text evidence="2">The sequence shown here is derived from an EMBL/GenBank/DDBJ whole genome shotgun (WGS) entry which is preliminary data.</text>
</comment>
<evidence type="ECO:0000256" key="1">
    <source>
        <dbReference type="SAM" id="MobiDB-lite"/>
    </source>
</evidence>
<reference evidence="2" key="1">
    <citation type="submission" date="2023-01" db="EMBL/GenBank/DDBJ databases">
        <title>Metagenome sequencing of chrysophaentin producing Chrysophaeum taylorii.</title>
        <authorList>
            <person name="Davison J."/>
            <person name="Bewley C."/>
        </authorList>
    </citation>
    <scope>NUCLEOTIDE SEQUENCE</scope>
    <source>
        <strain evidence="2">NIES-1699</strain>
    </source>
</reference>
<feature type="region of interest" description="Disordered" evidence="1">
    <location>
        <begin position="426"/>
        <end position="455"/>
    </location>
</feature>
<organism evidence="2 3">
    <name type="scientific">Chrysophaeum taylorii</name>
    <dbReference type="NCBI Taxonomy" id="2483200"/>
    <lineage>
        <taxon>Eukaryota</taxon>
        <taxon>Sar</taxon>
        <taxon>Stramenopiles</taxon>
        <taxon>Ochrophyta</taxon>
        <taxon>Pelagophyceae</taxon>
        <taxon>Pelagomonadales</taxon>
        <taxon>Pelagomonadaceae</taxon>
        <taxon>Chrysophaeum</taxon>
    </lineage>
</organism>
<dbReference type="Proteomes" id="UP001230188">
    <property type="component" value="Unassembled WGS sequence"/>
</dbReference>
<evidence type="ECO:0000313" key="3">
    <source>
        <dbReference type="Proteomes" id="UP001230188"/>
    </source>
</evidence>
<feature type="compositionally biased region" description="Basic and acidic residues" evidence="1">
    <location>
        <begin position="426"/>
        <end position="446"/>
    </location>
</feature>
<dbReference type="InterPro" id="IPR008709">
    <property type="entry name" value="Neurochondrin"/>
</dbReference>
<dbReference type="Pfam" id="PF05536">
    <property type="entry name" value="Neurochondrin"/>
    <property type="match status" value="1"/>
</dbReference>
<dbReference type="EMBL" id="JAQMWT010000391">
    <property type="protein sequence ID" value="KAJ8602042.1"/>
    <property type="molecule type" value="Genomic_DNA"/>
</dbReference>
<dbReference type="AlphaFoldDB" id="A0AAD7UBS3"/>
<gene>
    <name evidence="2" type="ORF">CTAYLR_002742</name>
</gene>
<protein>
    <submittedName>
        <fullName evidence="2">Uncharacterized protein</fullName>
    </submittedName>
</protein>
<keyword evidence="3" id="KW-1185">Reference proteome</keyword>
<evidence type="ECO:0000313" key="2">
    <source>
        <dbReference type="EMBL" id="KAJ8602042.1"/>
    </source>
</evidence>
<name>A0AAD7UBS3_9STRA</name>
<sequence length="455" mass="47836">MASSSSLASVIAYFDGPSDERRVAGLLLAARYLEGAGAEEAPQAAASFAQALVGSKFLERLLGSSSSFDEEEASWELSDAQRAGVSVATQLARLDGGAAISAVALRPVAGAVEAAFDARARGDDANLDDLAACLDCVLALQSGVPDVAHVHSGVLARLAADLELPEAVWTSAVEVLGAVVARGLVLGPRDVDALVAAARSALSRELPLLEIVAATFVRRTRAELASTEAQASRRAAYDAVAESIPRLLLRGGTSETARDTALRLAVVVARSGDWLARKSGAPLRLVARIAAAEARLALDEALALLDDPVDRLERRVSLCLGFLETVVDALVADDDDDAETTLAAAASPDVLLDVKAALSDASEAALAFVSEVRQSHVDSNAALDLCRDCFRFLGRVALDFDDDGHPDSIHARLANLQPFVADLMARDRRPTQDDDVPRSTTVREIDLPDSDDEDE</sequence>